<accession>A0A3B9IEZ7</accession>
<dbReference type="AlphaFoldDB" id="A0A3B9IEZ7"/>
<name>A0A3B9IEZ7_9PROT</name>
<gene>
    <name evidence="1" type="ORF">DCK97_00395</name>
</gene>
<dbReference type="Proteomes" id="UP000257706">
    <property type="component" value="Unassembled WGS sequence"/>
</dbReference>
<proteinExistence type="predicted"/>
<evidence type="ECO:0008006" key="3">
    <source>
        <dbReference type="Google" id="ProtNLM"/>
    </source>
</evidence>
<dbReference type="EMBL" id="DMAI01000003">
    <property type="protein sequence ID" value="HAE45857.1"/>
    <property type="molecule type" value="Genomic_DNA"/>
</dbReference>
<evidence type="ECO:0000313" key="1">
    <source>
        <dbReference type="EMBL" id="HAE45857.1"/>
    </source>
</evidence>
<protein>
    <recommendedName>
        <fullName evidence="3">DUF1799 domain-containing protein</fullName>
    </recommendedName>
</protein>
<organism evidence="1 2">
    <name type="scientific">Tistrella mobilis</name>
    <dbReference type="NCBI Taxonomy" id="171437"/>
    <lineage>
        <taxon>Bacteria</taxon>
        <taxon>Pseudomonadati</taxon>
        <taxon>Pseudomonadota</taxon>
        <taxon>Alphaproteobacteria</taxon>
        <taxon>Geminicoccales</taxon>
        <taxon>Geminicoccaceae</taxon>
        <taxon>Tistrella</taxon>
    </lineage>
</organism>
<comment type="caution">
    <text evidence="1">The sequence shown here is derived from an EMBL/GenBank/DDBJ whole genome shotgun (WGS) entry which is preliminary data.</text>
</comment>
<dbReference type="InterPro" id="IPR014915">
    <property type="entry name" value="Phage_TLS_TfmB"/>
</dbReference>
<reference evidence="1 2" key="1">
    <citation type="journal article" date="2018" name="Nat. Biotechnol.">
        <title>A standardized bacterial taxonomy based on genome phylogeny substantially revises the tree of life.</title>
        <authorList>
            <person name="Parks D.H."/>
            <person name="Chuvochina M."/>
            <person name="Waite D.W."/>
            <person name="Rinke C."/>
            <person name="Skarshewski A."/>
            <person name="Chaumeil P.A."/>
            <person name="Hugenholtz P."/>
        </authorList>
    </citation>
    <scope>NUCLEOTIDE SEQUENCE [LARGE SCALE GENOMIC DNA]</scope>
    <source>
        <strain evidence="1">UBA8739</strain>
    </source>
</reference>
<evidence type="ECO:0000313" key="2">
    <source>
        <dbReference type="Proteomes" id="UP000257706"/>
    </source>
</evidence>
<dbReference type="Pfam" id="PF08809">
    <property type="entry name" value="DUF1799"/>
    <property type="match status" value="1"/>
</dbReference>
<sequence length="124" mass="13429">MTEAVRASSEVRTAPSRADLDELAADAEAFGVDLGALARDPDHTTIQLWPVNVPAWTLWTRVQTQWRRAGMTGAITGLDYSAVARVADVLGTPLTQDLLEDIAACEAVALDIARRREDEARARG</sequence>